<dbReference type="EMBL" id="AAIPPN010000001">
    <property type="protein sequence ID" value="ECG8064013.1"/>
    <property type="molecule type" value="Genomic_DNA"/>
</dbReference>
<proteinExistence type="predicted"/>
<protein>
    <submittedName>
        <fullName evidence="1">Uncharacterized protein</fullName>
    </submittedName>
</protein>
<sequence length="70" mass="7708">MGVVEGYSADLYCDCDSCQSGEECRPKYADFSGEDKPAVNRQIKLAGWTISKDRMNCYAPGHKPKGGMIK</sequence>
<name>A0A5Y2ZPL7_SALER</name>
<organism evidence="1">
    <name type="scientific">Salmonella enterica</name>
    <name type="common">Salmonella choleraesuis</name>
    <dbReference type="NCBI Taxonomy" id="28901"/>
    <lineage>
        <taxon>Bacteria</taxon>
        <taxon>Pseudomonadati</taxon>
        <taxon>Pseudomonadota</taxon>
        <taxon>Gammaproteobacteria</taxon>
        <taxon>Enterobacterales</taxon>
        <taxon>Enterobacteriaceae</taxon>
        <taxon>Salmonella</taxon>
    </lineage>
</organism>
<accession>A0A5Y2ZPL7</accession>
<reference evidence="1" key="1">
    <citation type="submission" date="2019-07" db="EMBL/GenBank/DDBJ databases">
        <authorList>
            <consortium name="PulseNet: The National Subtyping Network for Foodborne Disease Surveillance"/>
            <person name="Tarr C.L."/>
            <person name="Trees E."/>
            <person name="Katz L.S."/>
            <person name="Carleton-Romer H.A."/>
            <person name="Stroika S."/>
            <person name="Kucerova Z."/>
            <person name="Roache K.F."/>
            <person name="Sabol A.L."/>
            <person name="Besser J."/>
            <person name="Gerner-Smidt P."/>
        </authorList>
    </citation>
    <scope>NUCLEOTIDE SEQUENCE</scope>
    <source>
        <strain evidence="1">PNUSAS081329</strain>
    </source>
</reference>
<dbReference type="AlphaFoldDB" id="A0A5Y2ZPL7"/>
<comment type="caution">
    <text evidence="1">The sequence shown here is derived from an EMBL/GenBank/DDBJ whole genome shotgun (WGS) entry which is preliminary data.</text>
</comment>
<evidence type="ECO:0000313" key="1">
    <source>
        <dbReference type="EMBL" id="ECG8064013.1"/>
    </source>
</evidence>
<gene>
    <name evidence="1" type="ORF">FNG02_00550</name>
</gene>